<feature type="non-terminal residue" evidence="1">
    <location>
        <position position="1"/>
    </location>
</feature>
<proteinExistence type="predicted"/>
<dbReference type="Proteomes" id="UP000824469">
    <property type="component" value="Unassembled WGS sequence"/>
</dbReference>
<dbReference type="EMBL" id="JAHRHJ020000006">
    <property type="protein sequence ID" value="KAH9312343.1"/>
    <property type="molecule type" value="Genomic_DNA"/>
</dbReference>
<dbReference type="AlphaFoldDB" id="A0AA38FZJ7"/>
<evidence type="ECO:0000313" key="1">
    <source>
        <dbReference type="EMBL" id="KAH9312343.1"/>
    </source>
</evidence>
<organism evidence="1 2">
    <name type="scientific">Taxus chinensis</name>
    <name type="common">Chinese yew</name>
    <name type="synonym">Taxus wallichiana var. chinensis</name>
    <dbReference type="NCBI Taxonomy" id="29808"/>
    <lineage>
        <taxon>Eukaryota</taxon>
        <taxon>Viridiplantae</taxon>
        <taxon>Streptophyta</taxon>
        <taxon>Embryophyta</taxon>
        <taxon>Tracheophyta</taxon>
        <taxon>Spermatophyta</taxon>
        <taxon>Pinopsida</taxon>
        <taxon>Pinidae</taxon>
        <taxon>Conifers II</taxon>
        <taxon>Cupressales</taxon>
        <taxon>Taxaceae</taxon>
        <taxon>Taxus</taxon>
    </lineage>
</organism>
<accession>A0AA38FZJ7</accession>
<name>A0AA38FZJ7_TAXCH</name>
<evidence type="ECO:0000313" key="2">
    <source>
        <dbReference type="Proteomes" id="UP000824469"/>
    </source>
</evidence>
<keyword evidence="2" id="KW-1185">Reference proteome</keyword>
<comment type="caution">
    <text evidence="1">The sequence shown here is derived from an EMBL/GenBank/DDBJ whole genome shotgun (WGS) entry which is preliminary data.</text>
</comment>
<feature type="non-terminal residue" evidence="1">
    <location>
        <position position="65"/>
    </location>
</feature>
<sequence length="65" mass="7492">EEPKDEDLLVRVGKMEKEIQELKSAIRDMDKTKGKMKLQNDEDDDITTEVFKKLLSLDARLGNAK</sequence>
<gene>
    <name evidence="1" type="ORF">KI387_027378</name>
</gene>
<reference evidence="1 2" key="1">
    <citation type="journal article" date="2021" name="Nat. Plants">
        <title>The Taxus genome provides insights into paclitaxel biosynthesis.</title>
        <authorList>
            <person name="Xiong X."/>
            <person name="Gou J."/>
            <person name="Liao Q."/>
            <person name="Li Y."/>
            <person name="Zhou Q."/>
            <person name="Bi G."/>
            <person name="Li C."/>
            <person name="Du R."/>
            <person name="Wang X."/>
            <person name="Sun T."/>
            <person name="Guo L."/>
            <person name="Liang H."/>
            <person name="Lu P."/>
            <person name="Wu Y."/>
            <person name="Zhang Z."/>
            <person name="Ro D.K."/>
            <person name="Shang Y."/>
            <person name="Huang S."/>
            <person name="Yan J."/>
        </authorList>
    </citation>
    <scope>NUCLEOTIDE SEQUENCE [LARGE SCALE GENOMIC DNA]</scope>
    <source>
        <strain evidence="1">Ta-2019</strain>
    </source>
</reference>
<protein>
    <submittedName>
        <fullName evidence="1">Uncharacterized protein</fullName>
    </submittedName>
</protein>